<dbReference type="AlphaFoldDB" id="Q27472"/>
<dbReference type="Reactome" id="R-CEL-211976">
    <property type="pathway name" value="Endogenous sterols"/>
</dbReference>
<feature type="binding site" description="axial binding residue" evidence="6">
    <location>
        <position position="468"/>
    </location>
    <ligand>
        <name>heme</name>
        <dbReference type="ChEBI" id="CHEBI:30413"/>
    </ligand>
    <ligandPart>
        <name>Fe</name>
        <dbReference type="ChEBI" id="CHEBI:18248"/>
    </ligandPart>
</feature>
<dbReference type="GO" id="GO:0005506">
    <property type="term" value="F:iron ion binding"/>
    <property type="evidence" value="ECO:0007669"/>
    <property type="project" value="InterPro"/>
</dbReference>
<dbReference type="Proteomes" id="UP000001940">
    <property type="component" value="Chromosome V"/>
</dbReference>
<keyword evidence="6 7" id="KW-0479">Metal-binding</keyword>
<name>Q27472_CAEEL</name>
<evidence type="ECO:0000313" key="9">
    <source>
        <dbReference type="Proteomes" id="UP000001940"/>
    </source>
</evidence>
<dbReference type="GO" id="GO:0004497">
    <property type="term" value="F:monooxygenase activity"/>
    <property type="evidence" value="ECO:0007669"/>
    <property type="project" value="UniProtKB-KW"/>
</dbReference>
<evidence type="ECO:0000256" key="2">
    <source>
        <dbReference type="ARBA" id="ARBA00010617"/>
    </source>
</evidence>
<dbReference type="CTD" id="179156"/>
<reference evidence="8 9" key="1">
    <citation type="journal article" date="1998" name="Science">
        <title>Genome sequence of the nematode C. elegans: a platform for investigating biology.</title>
        <authorList>
            <consortium name="The C. elegans sequencing consortium"/>
            <person name="Sulson J.E."/>
            <person name="Waterston R."/>
        </authorList>
    </citation>
    <scope>NUCLEOTIDE SEQUENCE [LARGE SCALE GENOMIC DNA]</scope>
    <source>
        <strain evidence="8 9">Bristol N2</strain>
    </source>
</reference>
<evidence type="ECO:0007829" key="11">
    <source>
        <dbReference type="PeptideAtlas" id="Q27472"/>
    </source>
</evidence>
<comment type="similarity">
    <text evidence="2 7">Belongs to the cytochrome P450 family.</text>
</comment>
<dbReference type="InterPro" id="IPR002401">
    <property type="entry name" value="Cyt_P450_E_grp-I"/>
</dbReference>
<gene>
    <name evidence="10" type="primary">cyp-32a1</name>
    <name evidence="8" type="synonym">cyp-32A1</name>
    <name evidence="10" type="ORF">C26F1.2</name>
    <name evidence="8" type="ORF">CELE_C26F1.2</name>
</gene>
<keyword evidence="11" id="KW-1267">Proteomics identification</keyword>
<sequence>MIIVISIVIGYVIYLVVVNFQQILELWRINRKCAQNLSMVNGPPALPLVGSAHLFKWNPYAFTFQMEGWAQKYLFGRAKYGEIAAPNNEVDGIMLLWIGPVPIVFLGTSECIRPVLESNTNISKPSQYDKMSEWIGTGLLTSTHEKWFHRRKMLTPTFHFTIIQDYFPVFVRNAEVLADAVELHVDGDYFDAFPYFKRCTLDIICETAMGIQVNAQLGHNNEYVHAVKRISEIVWNHMKFPWLWLKPIWYLTGLGFEFDRNVRMTNNFVRKVIQERKELLNEDGNEASEKKRKAFLDLLLTIQKEEGTLSDEDIREEVDTFMFEGHDTTSSGIGFTILWLGFYPECQKKLQKELDEVFGFETNQPPSMDDIKKCSYLEKCIKESLRMFPSVPLIARRLSEDVTINHPSGQKIVLPAGLAACVSPIAAARDPRAWPDPDTYNPDNFDIDAIAGRDPYAYIPFSAGPRNCIGQKFALLEQKTILSTFFRKYEVESLQTEENLRPVPELILRPYNGMKIKIKRREAADYVVL</sequence>
<dbReference type="PeptideAtlas" id="Q27472"/>
<dbReference type="InterPro" id="IPR001128">
    <property type="entry name" value="Cyt_P450"/>
</dbReference>
<dbReference type="KEGG" id="cel:CELE_C26F1.2"/>
<dbReference type="Reactome" id="R-CEL-193144">
    <property type="pathway name" value="Estrogen biosynthesis"/>
</dbReference>
<dbReference type="InterPro" id="IPR036396">
    <property type="entry name" value="Cyt_P450_sf"/>
</dbReference>
<protein>
    <submittedName>
        <fullName evidence="8">Cytochrome P450</fullName>
    </submittedName>
</protein>
<dbReference type="PRINTS" id="PR00463">
    <property type="entry name" value="EP450I"/>
</dbReference>
<dbReference type="OMA" id="STHEKWF"/>
<evidence type="ECO:0000256" key="1">
    <source>
        <dbReference type="ARBA" id="ARBA00001971"/>
    </source>
</evidence>
<dbReference type="PIR" id="T15644">
    <property type="entry name" value="T15644"/>
</dbReference>
<evidence type="ECO:0000256" key="4">
    <source>
        <dbReference type="ARBA" id="ARBA00023004"/>
    </source>
</evidence>
<dbReference type="CDD" id="cd20628">
    <property type="entry name" value="CYP4"/>
    <property type="match status" value="1"/>
</dbReference>
<dbReference type="UCSC" id="C26F1.2">
    <property type="organism name" value="c. elegans"/>
</dbReference>
<dbReference type="PROSITE" id="PS00086">
    <property type="entry name" value="CYTOCHROME_P450"/>
    <property type="match status" value="1"/>
</dbReference>
<dbReference type="Bgee" id="WBGene00016147">
    <property type="expression patterns" value="Expressed in adult organism and 2 other cell types or tissues"/>
</dbReference>
<dbReference type="OrthoDB" id="1470350at2759"/>
<evidence type="ECO:0000313" key="10">
    <source>
        <dbReference type="WormBase" id="C26F1.2"/>
    </source>
</evidence>
<dbReference type="PRINTS" id="PR00385">
    <property type="entry name" value="P450"/>
</dbReference>
<dbReference type="RefSeq" id="NP_505009.4">
    <property type="nucleotide sequence ID" value="NM_072608.9"/>
</dbReference>
<dbReference type="GO" id="GO:0020037">
    <property type="term" value="F:heme binding"/>
    <property type="evidence" value="ECO:0007669"/>
    <property type="project" value="InterPro"/>
</dbReference>
<organism evidence="8 9">
    <name type="scientific">Caenorhabditis elegans</name>
    <dbReference type="NCBI Taxonomy" id="6239"/>
    <lineage>
        <taxon>Eukaryota</taxon>
        <taxon>Metazoa</taxon>
        <taxon>Ecdysozoa</taxon>
        <taxon>Nematoda</taxon>
        <taxon>Chromadorea</taxon>
        <taxon>Rhabditida</taxon>
        <taxon>Rhabditina</taxon>
        <taxon>Rhabditomorpha</taxon>
        <taxon>Rhabditoidea</taxon>
        <taxon>Rhabditidae</taxon>
        <taxon>Peloderinae</taxon>
        <taxon>Caenorhabditis</taxon>
    </lineage>
</organism>
<dbReference type="Pfam" id="PF00067">
    <property type="entry name" value="p450"/>
    <property type="match status" value="1"/>
</dbReference>
<dbReference type="Gene3D" id="1.10.630.10">
    <property type="entry name" value="Cytochrome P450"/>
    <property type="match status" value="1"/>
</dbReference>
<evidence type="ECO:0000256" key="3">
    <source>
        <dbReference type="ARBA" id="ARBA00022617"/>
    </source>
</evidence>
<evidence type="ECO:0000313" key="8">
    <source>
        <dbReference type="EMBL" id="CCD65767.1"/>
    </source>
</evidence>
<accession>Q27472</accession>
<dbReference type="FunCoup" id="Q27472">
    <property type="interactions" value="76"/>
</dbReference>
<keyword evidence="4 6" id="KW-0408">Iron</keyword>
<dbReference type="HOGENOM" id="CLU_001570_5_1_1"/>
<proteinExistence type="evidence at protein level"/>
<dbReference type="eggNOG" id="KOG0157">
    <property type="taxonomic scope" value="Eukaryota"/>
</dbReference>
<keyword evidence="7" id="KW-0560">Oxidoreductase</keyword>
<dbReference type="InterPro" id="IPR050196">
    <property type="entry name" value="Cytochrome_P450_Monoox"/>
</dbReference>
<evidence type="ECO:0000256" key="7">
    <source>
        <dbReference type="RuleBase" id="RU000461"/>
    </source>
</evidence>
<dbReference type="EMBL" id="BX284605">
    <property type="protein sequence ID" value="CCD65767.1"/>
    <property type="molecule type" value="Genomic_DNA"/>
</dbReference>
<dbReference type="GO" id="GO:0016705">
    <property type="term" value="F:oxidoreductase activity, acting on paired donors, with incorporation or reduction of molecular oxygen"/>
    <property type="evidence" value="ECO:0007669"/>
    <property type="project" value="InterPro"/>
</dbReference>
<dbReference type="PANTHER" id="PTHR24291:SF146">
    <property type="entry name" value="CYTOCHROME P450"/>
    <property type="match status" value="1"/>
</dbReference>
<dbReference type="PhylomeDB" id="Q27472"/>
<evidence type="ECO:0000256" key="5">
    <source>
        <dbReference type="ARBA" id="ARBA00023033"/>
    </source>
</evidence>
<dbReference type="InterPro" id="IPR017972">
    <property type="entry name" value="Cyt_P450_CS"/>
</dbReference>
<dbReference type="GeneID" id="179156"/>
<comment type="cofactor">
    <cofactor evidence="1 6">
        <name>heme</name>
        <dbReference type="ChEBI" id="CHEBI:30413"/>
    </cofactor>
</comment>
<evidence type="ECO:0000256" key="6">
    <source>
        <dbReference type="PIRSR" id="PIRSR602401-1"/>
    </source>
</evidence>
<keyword evidence="5 7" id="KW-0503">Monooxygenase</keyword>
<dbReference type="PANTHER" id="PTHR24291">
    <property type="entry name" value="CYTOCHROME P450 FAMILY 4"/>
    <property type="match status" value="1"/>
</dbReference>
<dbReference type="PaxDb" id="6239-C26F1.2"/>
<dbReference type="AGR" id="WB:WBGene00016147"/>
<keyword evidence="9" id="KW-1185">Reference proteome</keyword>
<dbReference type="SUPFAM" id="SSF48264">
    <property type="entry name" value="Cytochrome P450"/>
    <property type="match status" value="1"/>
</dbReference>
<dbReference type="SMR" id="Q27472"/>
<dbReference type="WormBase" id="C26F1.2">
    <property type="protein sequence ID" value="CE39228"/>
    <property type="gene ID" value="WBGene00016147"/>
    <property type="gene designation" value="cyp-32A1"/>
</dbReference>
<keyword evidence="3 6" id="KW-0349">Heme</keyword>
<dbReference type="InParanoid" id="Q27472"/>
<dbReference type="STRING" id="6239.C26F1.2.1"/>